<keyword evidence="3" id="KW-1185">Reference proteome</keyword>
<dbReference type="RefSeq" id="WP_156607762.1">
    <property type="nucleotide sequence ID" value="NZ_WPCU01000004.1"/>
</dbReference>
<evidence type="ECO:0000313" key="2">
    <source>
        <dbReference type="EMBL" id="MVA74924.1"/>
    </source>
</evidence>
<proteinExistence type="predicted"/>
<name>A0A6A9UTL4_9ACTN</name>
<keyword evidence="1" id="KW-0472">Membrane</keyword>
<evidence type="ECO:0000256" key="1">
    <source>
        <dbReference type="SAM" id="Phobius"/>
    </source>
</evidence>
<sequence length="224" mass="24499">MQPAPGTWLDQRPLSRDWPEPAPPLRVPRWVRVGVPVLVLALLLGLVAALGGFERRTDRLTVMAPGAELDCHQLVYTFDSATVRRTQGVDGVWEHQLTVSGTVRNPTDEPQAPRYGEFGSLVVRGVPGPLTATIEAVALGSSFEELSVNTRDFVAPGAPALPLEVRFTLPDDYEPSDVVLLGAFEMEYTDNYVLGLGGGQRSWNKTDDAYAVYLPLTVLPEEPY</sequence>
<keyword evidence="1" id="KW-0812">Transmembrane</keyword>
<keyword evidence="1" id="KW-1133">Transmembrane helix</keyword>
<dbReference type="EMBL" id="WPCU01000004">
    <property type="protein sequence ID" value="MVA74924.1"/>
    <property type="molecule type" value="Genomic_DNA"/>
</dbReference>
<evidence type="ECO:0000313" key="3">
    <source>
        <dbReference type="Proteomes" id="UP000435304"/>
    </source>
</evidence>
<comment type="caution">
    <text evidence="2">The sequence shown here is derived from an EMBL/GenBank/DDBJ whole genome shotgun (WGS) entry which is preliminary data.</text>
</comment>
<organism evidence="2 3">
    <name type="scientific">Auraticoccus cholistanensis</name>
    <dbReference type="NCBI Taxonomy" id="2656650"/>
    <lineage>
        <taxon>Bacteria</taxon>
        <taxon>Bacillati</taxon>
        <taxon>Actinomycetota</taxon>
        <taxon>Actinomycetes</taxon>
        <taxon>Propionibacteriales</taxon>
        <taxon>Propionibacteriaceae</taxon>
        <taxon>Auraticoccus</taxon>
    </lineage>
</organism>
<gene>
    <name evidence="2" type="ORF">GC722_02610</name>
</gene>
<dbReference type="Proteomes" id="UP000435304">
    <property type="component" value="Unassembled WGS sequence"/>
</dbReference>
<protein>
    <submittedName>
        <fullName evidence="2">Uncharacterized protein</fullName>
    </submittedName>
</protein>
<feature type="transmembrane region" description="Helical" evidence="1">
    <location>
        <begin position="33"/>
        <end position="53"/>
    </location>
</feature>
<accession>A0A6A9UTL4</accession>
<reference evidence="2 3" key="1">
    <citation type="submission" date="2019-12" db="EMBL/GenBank/DDBJ databases">
        <title>Auraticoccus cholistani sp. nov., an actinomycete isolated from soil of Cholistan desert.</title>
        <authorList>
            <person name="Cheema M.T."/>
        </authorList>
    </citation>
    <scope>NUCLEOTIDE SEQUENCE [LARGE SCALE GENOMIC DNA]</scope>
    <source>
        <strain evidence="2 3">F435</strain>
    </source>
</reference>
<dbReference type="AlphaFoldDB" id="A0A6A9UTL4"/>